<evidence type="ECO:0000313" key="3">
    <source>
        <dbReference type="EMBL" id="PTQ70743.1"/>
    </source>
</evidence>
<keyword evidence="1" id="KW-0472">Membrane</keyword>
<evidence type="ECO:0000313" key="4">
    <source>
        <dbReference type="Proteomes" id="UP000244077"/>
    </source>
</evidence>
<dbReference type="OrthoDB" id="9815212at2"/>
<feature type="chain" id="PRO_5015654323" evidence="2">
    <location>
        <begin position="21"/>
        <end position="248"/>
    </location>
</feature>
<evidence type="ECO:0000256" key="1">
    <source>
        <dbReference type="SAM" id="Phobius"/>
    </source>
</evidence>
<keyword evidence="4" id="KW-1185">Reference proteome</keyword>
<dbReference type="InterPro" id="IPR019088">
    <property type="entry name" value="CHP02186-rel_TM"/>
</dbReference>
<organism evidence="3 4">
    <name type="scientific">Celeribacter persicus</name>
    <dbReference type="NCBI Taxonomy" id="1651082"/>
    <lineage>
        <taxon>Bacteria</taxon>
        <taxon>Pseudomonadati</taxon>
        <taxon>Pseudomonadota</taxon>
        <taxon>Alphaproteobacteria</taxon>
        <taxon>Rhodobacterales</taxon>
        <taxon>Roseobacteraceae</taxon>
        <taxon>Celeribacter</taxon>
    </lineage>
</organism>
<gene>
    <name evidence="3" type="ORF">C8N42_10972</name>
</gene>
<accession>A0A2T5HGP9</accession>
<dbReference type="Pfam" id="PF09608">
    <property type="entry name" value="Alph_Pro_TM"/>
    <property type="match status" value="1"/>
</dbReference>
<name>A0A2T5HGP9_9RHOB</name>
<comment type="caution">
    <text evidence="3">The sequence shown here is derived from an EMBL/GenBank/DDBJ whole genome shotgun (WGS) entry which is preliminary data.</text>
</comment>
<dbReference type="EMBL" id="QAOH01000009">
    <property type="protein sequence ID" value="PTQ70743.1"/>
    <property type="molecule type" value="Genomic_DNA"/>
</dbReference>
<proteinExistence type="predicted"/>
<dbReference type="AlphaFoldDB" id="A0A2T5HGP9"/>
<feature type="transmembrane region" description="Helical" evidence="1">
    <location>
        <begin position="221"/>
        <end position="243"/>
    </location>
</feature>
<reference evidence="3 4" key="1">
    <citation type="submission" date="2018-04" db="EMBL/GenBank/DDBJ databases">
        <title>Genomic Encyclopedia of Archaeal and Bacterial Type Strains, Phase II (KMG-II): from individual species to whole genera.</title>
        <authorList>
            <person name="Goeker M."/>
        </authorList>
    </citation>
    <scope>NUCLEOTIDE SEQUENCE [LARGE SCALE GENOMIC DNA]</scope>
    <source>
        <strain evidence="3 4">DSM 100434</strain>
    </source>
</reference>
<dbReference type="RefSeq" id="WP_107816962.1">
    <property type="nucleotide sequence ID" value="NZ_QAOH01000009.1"/>
</dbReference>
<evidence type="ECO:0000256" key="2">
    <source>
        <dbReference type="SAM" id="SignalP"/>
    </source>
</evidence>
<keyword evidence="1" id="KW-1133">Transmembrane helix</keyword>
<feature type="signal peptide" evidence="2">
    <location>
        <begin position="1"/>
        <end position="20"/>
    </location>
</feature>
<keyword evidence="2" id="KW-0732">Signal</keyword>
<sequence length="248" mass="27632">MMHRIVALLLLCLLPLGAQAEQVIAALSQTRVSVNANFDGSEILVFGAVKRDRPAPEDSPLDVIITVSGPERVETIRRKDRRYGIWINVEAQVMGHSPTFYTVATTRPLADILPPLTDSLWKITDDKRVLPGMRGHPAREALIELREKADLYRTREGEVELSADTLFDTSIALPSNIVEGAYNTRIFLLRNGEVIDSYGTSINVQKVGIERWLYNLAYSQALLYGIMALAIAALSGWGASELFRLIRR</sequence>
<dbReference type="Proteomes" id="UP000244077">
    <property type="component" value="Unassembled WGS sequence"/>
</dbReference>
<protein>
    <submittedName>
        <fullName evidence="3">Uncharacterized protein (TIGR02186 family)</fullName>
    </submittedName>
</protein>
<keyword evidence="1" id="KW-0812">Transmembrane</keyword>